<dbReference type="eggNOG" id="arCOG05317">
    <property type="taxonomic scope" value="Archaea"/>
</dbReference>
<organism evidence="5 6">
    <name type="scientific">Caldisphaera lagunensis (strain DSM 15908 / JCM 11604 / ANMR 0165 / IC-154)</name>
    <dbReference type="NCBI Taxonomy" id="1056495"/>
    <lineage>
        <taxon>Archaea</taxon>
        <taxon>Thermoproteota</taxon>
        <taxon>Thermoprotei</taxon>
        <taxon>Acidilobales</taxon>
        <taxon>Caldisphaeraceae</taxon>
        <taxon>Caldisphaera</taxon>
    </lineage>
</organism>
<proteinExistence type="inferred from homology"/>
<evidence type="ECO:0000256" key="1">
    <source>
        <dbReference type="ARBA" id="ARBA00010986"/>
    </source>
</evidence>
<evidence type="ECO:0000313" key="6">
    <source>
        <dbReference type="Proteomes" id="UP000010469"/>
    </source>
</evidence>
<evidence type="ECO:0000259" key="3">
    <source>
        <dbReference type="Pfam" id="PF04295"/>
    </source>
</evidence>
<dbReference type="HOGENOM" id="CLU_029189_1_0_2"/>
<dbReference type="InterPro" id="IPR007392">
    <property type="entry name" value="GD_AH_second"/>
</dbReference>
<dbReference type="GO" id="GO:0019698">
    <property type="term" value="P:D-galacturonate catabolic process"/>
    <property type="evidence" value="ECO:0007669"/>
    <property type="project" value="TreeGrafter"/>
</dbReference>
<dbReference type="Pfam" id="PF20629">
    <property type="entry name" value="GD_AH_C"/>
    <property type="match status" value="1"/>
</dbReference>
<dbReference type="Proteomes" id="UP000010469">
    <property type="component" value="Chromosome"/>
</dbReference>
<evidence type="ECO:0000256" key="2">
    <source>
        <dbReference type="ARBA" id="ARBA00023239"/>
    </source>
</evidence>
<protein>
    <submittedName>
        <fullName evidence="5">Altronate dehydratase</fullName>
    </submittedName>
</protein>
<dbReference type="Pfam" id="PF04295">
    <property type="entry name" value="GD_AH_second"/>
    <property type="match status" value="1"/>
</dbReference>
<dbReference type="AlphaFoldDB" id="L0A7X6"/>
<keyword evidence="6" id="KW-1185">Reference proteome</keyword>
<dbReference type="InParanoid" id="L0A7X6"/>
<dbReference type="PANTHER" id="PTHR30536:SF5">
    <property type="entry name" value="ALTRONATE DEHYDRATASE"/>
    <property type="match status" value="1"/>
</dbReference>
<sequence length="388" mass="42063">MMKELFGYVRENGDVGFRNKVLIMPTVSCSSLAAFRIHQLVNGTAYVDNQYGCGQLKPDLELTEKTLINFAKNPNVSSVLLVSLGCESADYEKIADKIAETNKWVELLVIQEVGSTIDAIEKGVRIAKEMVEKNNKNRERVDWNSLILSAECGGSDFTSGIASNPVVGYVMDKVVELGGTTVISETTEAIGAEHILARRAINDEVREKFLKIVKRVENLSLSTGEDIRGSNPSPGNIKGGITTLEEKSLGAIEKGGRKSKLVDAIEYADLIPKKNGLIFMDTPGYDVQSVVGMVAGGSQAVLFTTGRGTPTGNPISPVIKITANPETFKKMGDNIDFDASPIIKGEDTIENLGEKLFSLLVDVLNGKLTKSEILGHQEFGIMKIYQSV</sequence>
<name>L0A7X6_CALLD</name>
<feature type="domain" description="D-galactarate/Altronate dehydratase second" evidence="3">
    <location>
        <begin position="7"/>
        <end position="133"/>
    </location>
</feature>
<evidence type="ECO:0000259" key="4">
    <source>
        <dbReference type="Pfam" id="PF20629"/>
    </source>
</evidence>
<dbReference type="GO" id="GO:0016829">
    <property type="term" value="F:lyase activity"/>
    <property type="evidence" value="ECO:0007669"/>
    <property type="project" value="UniProtKB-KW"/>
</dbReference>
<dbReference type="EMBL" id="CP003378">
    <property type="protein sequence ID" value="AFZ69936.1"/>
    <property type="molecule type" value="Genomic_DNA"/>
</dbReference>
<gene>
    <name evidence="5" type="ordered locus">Calag_0150</name>
</gene>
<dbReference type="FunCoup" id="L0A7X6">
    <property type="interactions" value="20"/>
</dbReference>
<dbReference type="InterPro" id="IPR052172">
    <property type="entry name" value="UxaA_altronate/galactarate_dh"/>
</dbReference>
<evidence type="ECO:0000313" key="5">
    <source>
        <dbReference type="EMBL" id="AFZ69936.1"/>
    </source>
</evidence>
<dbReference type="KEGG" id="clg:Calag_0150"/>
<accession>L0A7X6</accession>
<comment type="similarity">
    <text evidence="1">Belongs to the UxaA family.</text>
</comment>
<dbReference type="GeneID" id="14211410"/>
<dbReference type="InterPro" id="IPR048332">
    <property type="entry name" value="GD_AH_C"/>
</dbReference>
<dbReference type="RefSeq" id="WP_015231834.1">
    <property type="nucleotide sequence ID" value="NC_019791.1"/>
</dbReference>
<reference evidence="6" key="1">
    <citation type="submission" date="2012-03" db="EMBL/GenBank/DDBJ databases">
        <title>Complete genome of Caldisphaera lagunensis DSM 15908.</title>
        <authorList>
            <person name="Lucas S."/>
            <person name="Copeland A."/>
            <person name="Lapidus A."/>
            <person name="Glavina del Rio T."/>
            <person name="Dalin E."/>
            <person name="Tice H."/>
            <person name="Bruce D."/>
            <person name="Goodwin L."/>
            <person name="Pitluck S."/>
            <person name="Peters L."/>
            <person name="Mikhailova N."/>
            <person name="Teshima H."/>
            <person name="Kyrpides N."/>
            <person name="Mavromatis K."/>
            <person name="Ivanova N."/>
            <person name="Brettin T."/>
            <person name="Detter J.C."/>
            <person name="Han C."/>
            <person name="Larimer F."/>
            <person name="Land M."/>
            <person name="Hauser L."/>
            <person name="Markowitz V."/>
            <person name="Cheng J.-F."/>
            <person name="Hugenholtz P."/>
            <person name="Woyke T."/>
            <person name="Wu D."/>
            <person name="Spring S."/>
            <person name="Schroeder M."/>
            <person name="Brambilla E."/>
            <person name="Klenk H.-P."/>
            <person name="Eisen J.A."/>
        </authorList>
    </citation>
    <scope>NUCLEOTIDE SEQUENCE [LARGE SCALE GENOMIC DNA]</scope>
    <source>
        <strain evidence="6">DSM 15908 / JCM 11604 / IC-154</strain>
    </source>
</reference>
<keyword evidence="2" id="KW-0456">Lyase</keyword>
<feature type="domain" description="D-galactarate/Altronate dehydratase C-terminal" evidence="4">
    <location>
        <begin position="144"/>
        <end position="386"/>
    </location>
</feature>
<dbReference type="PANTHER" id="PTHR30536">
    <property type="entry name" value="ALTRONATE/GALACTARATE DEHYDRATASE"/>
    <property type="match status" value="1"/>
</dbReference>